<keyword evidence="2" id="KW-1185">Reference proteome</keyword>
<dbReference type="KEGG" id="dez:DKM44_02365"/>
<proteinExistence type="predicted"/>
<organism evidence="1 2">
    <name type="scientific">Deinococcus irradiatisoli</name>
    <dbReference type="NCBI Taxonomy" id="2202254"/>
    <lineage>
        <taxon>Bacteria</taxon>
        <taxon>Thermotogati</taxon>
        <taxon>Deinococcota</taxon>
        <taxon>Deinococci</taxon>
        <taxon>Deinococcales</taxon>
        <taxon>Deinococcaceae</taxon>
        <taxon>Deinococcus</taxon>
    </lineage>
</organism>
<reference evidence="1 2" key="1">
    <citation type="submission" date="2018-05" db="EMBL/GenBank/DDBJ databases">
        <title>Complete Genome Sequence of Deinococcus sp. strain 17bor-2.</title>
        <authorList>
            <person name="Srinivasan S."/>
        </authorList>
    </citation>
    <scope>NUCLEOTIDE SEQUENCE [LARGE SCALE GENOMIC DNA]</scope>
    <source>
        <strain evidence="1 2">17bor-2</strain>
    </source>
</reference>
<accession>A0A2Z3JFG2</accession>
<protein>
    <submittedName>
        <fullName evidence="1">Uncharacterized protein</fullName>
    </submittedName>
</protein>
<evidence type="ECO:0000313" key="1">
    <source>
        <dbReference type="EMBL" id="AWN22221.1"/>
    </source>
</evidence>
<evidence type="ECO:0000313" key="2">
    <source>
        <dbReference type="Proteomes" id="UP000245368"/>
    </source>
</evidence>
<dbReference type="Proteomes" id="UP000245368">
    <property type="component" value="Chromosome"/>
</dbReference>
<gene>
    <name evidence="1" type="ORF">DKM44_02365</name>
</gene>
<name>A0A2Z3JFG2_9DEIO</name>
<dbReference type="EMBL" id="CP029494">
    <property type="protein sequence ID" value="AWN22221.1"/>
    <property type="molecule type" value="Genomic_DNA"/>
</dbReference>
<sequence length="779" mass="82799">MIAALRTLTGRPKVGGGTESGAMGNLIREEDGGYAGLRYILDDDGTDLVFDDIPNESRVNELTLDQLYYRPASYYGIKADRSPDQISQGLLEAADEAGALGGRGIVQLPPYVLDFDHDMIPGDYGGLELCGVRGHTVLRPALTSASPLLPGANLTLRDLILDGLGRVTTGVATQGALYLYDVIIRNILGTDTASAYGLWQQQGSTELIARGLLIEELDGYDDGITANNIGAPRGILLAGQYADLDLVTVKNVRGATDADAIQIQTTQSPDPEKIWTDSFARFGRVRVIDPGKRAFKAQGSNVTVEELIVSSTDETDANCLYAGAELFGSDIKIGRLVVNTPRALYGFSDQGKRNRVRDAVIYNGVVRELVGGVMTQVTRSYTTARGSSLRGYSDLGSDNSFEGVIYSSNWGAHYAGSSKRNTSRLKRVYGKNPILMDNGATGHDVYANLAEGKSDDLTWMDAAMRLATGTMSNTVFIKEARYGVNGTAVTGTADLNNLTIEKLTSITTALNTFGLTASNNNFGSATGVAAKASTLSQPAVSLPPLNGQFNPYLDRTFGDMLEYATSRLSTTVVSVVTGATPGVSTFTAASLVGQNSLQQPLVLADGLWSYPFRVEVDFGTGDLAQGLSKTYQPTSFVPAALFYAAPVGLTKFKVETYDGTTWTTFADLTGLTTSQFLKAPAGTMPLTIKKVAYTLDGAGASGSLSFRRVLLYGSGIDPTQFKHPGWPQFVKAHNADGTPAVLTFVTGTPSYKGKLAVVAGVGYMAVGTSSSADWKQITN</sequence>
<dbReference type="AlphaFoldDB" id="A0A2Z3JFG2"/>